<accession>A0A7L9QD52</accession>
<organism evidence="3">
    <name type="scientific">uncultured organism</name>
    <dbReference type="NCBI Taxonomy" id="155900"/>
    <lineage>
        <taxon>unclassified sequences</taxon>
        <taxon>environmental samples</taxon>
    </lineage>
</organism>
<name>A0A7L9QD52_9ZZZZ</name>
<dbReference type="AlphaFoldDB" id="A0A7L9QD52"/>
<dbReference type="Pfam" id="PF07811">
    <property type="entry name" value="TadE"/>
    <property type="match status" value="1"/>
</dbReference>
<protein>
    <recommendedName>
        <fullName evidence="2">TadE-like domain-containing protein</fullName>
    </recommendedName>
</protein>
<dbReference type="InterPro" id="IPR012495">
    <property type="entry name" value="TadE-like_dom"/>
</dbReference>
<dbReference type="EMBL" id="MW000468">
    <property type="protein sequence ID" value="QOL00417.1"/>
    <property type="molecule type" value="Genomic_DNA"/>
</dbReference>
<sequence length="156" mass="16479">MMRRFRLFPRLKTLFLADAGHVAVEYALTAPILLGIIYGIVEVSHYAFLKMTISNAAHDAVRYAIVHSSSSTSPLASSSIQSYATNELTGLGLNGAAATVNVNYGNGNSPGSTVQVNISYPFTPFMPGFNAIPLSSATFTALAGPITTTAQMVFGQ</sequence>
<evidence type="ECO:0000256" key="1">
    <source>
        <dbReference type="SAM" id="Phobius"/>
    </source>
</evidence>
<evidence type="ECO:0000313" key="3">
    <source>
        <dbReference type="EMBL" id="QOL00417.1"/>
    </source>
</evidence>
<feature type="transmembrane region" description="Helical" evidence="1">
    <location>
        <begin position="20"/>
        <end position="41"/>
    </location>
</feature>
<evidence type="ECO:0000259" key="2">
    <source>
        <dbReference type="Pfam" id="PF07811"/>
    </source>
</evidence>
<reference evidence="3" key="1">
    <citation type="submission" date="2020-09" db="EMBL/GenBank/DDBJ databases">
        <title>A new high-throughput screening method to detect antimicrobial volatiles from metagenomic clone libraries.</title>
        <authorList>
            <person name="Stocker F."/>
            <person name="Obermeier M."/>
            <person name="Resch K."/>
            <person name="Berg G."/>
            <person name="Mueller Bogota C.A."/>
        </authorList>
    </citation>
    <scope>NUCLEOTIDE SEQUENCE</scope>
</reference>
<keyword evidence="1" id="KW-0812">Transmembrane</keyword>
<feature type="domain" description="TadE-like" evidence="2">
    <location>
        <begin position="22"/>
        <end position="62"/>
    </location>
</feature>
<proteinExistence type="predicted"/>
<keyword evidence="1" id="KW-0472">Membrane</keyword>
<keyword evidence="1" id="KW-1133">Transmembrane helix</keyword>